<dbReference type="Proteomes" id="UP001159042">
    <property type="component" value="Unassembled WGS sequence"/>
</dbReference>
<comment type="caution">
    <text evidence="1">The sequence shown here is derived from an EMBL/GenBank/DDBJ whole genome shotgun (WGS) entry which is preliminary data.</text>
</comment>
<feature type="non-terminal residue" evidence="1">
    <location>
        <position position="1"/>
    </location>
</feature>
<sequence>GLSVSVSVTVLDLVIIRRFDRHSPAVFKGVLKRTVGCQFHFGFGLCKCQMSTSTSSLSFFLLCLPRIQTRDLQDPAPTTRSDALMAEAGGYRFIYTIRAGVVRRSDAPGCTRCIPPLEGEE</sequence>
<accession>A0AAV8V6F2</accession>
<reference evidence="1 2" key="1">
    <citation type="journal article" date="2023" name="Insect Mol. Biol.">
        <title>Genome sequencing provides insights into the evolution of gene families encoding plant cell wall-degrading enzymes in longhorned beetles.</title>
        <authorList>
            <person name="Shin N.R."/>
            <person name="Okamura Y."/>
            <person name="Kirsch R."/>
            <person name="Pauchet Y."/>
        </authorList>
    </citation>
    <scope>NUCLEOTIDE SEQUENCE [LARGE SCALE GENOMIC DNA]</scope>
    <source>
        <strain evidence="1">EAD_L_NR</strain>
    </source>
</reference>
<evidence type="ECO:0000313" key="2">
    <source>
        <dbReference type="Proteomes" id="UP001159042"/>
    </source>
</evidence>
<gene>
    <name evidence="1" type="ORF">NQ315_014364</name>
</gene>
<name>A0AAV8V6F2_9CUCU</name>
<dbReference type="EMBL" id="JANEYG010000421">
    <property type="protein sequence ID" value="KAJ8909754.1"/>
    <property type="molecule type" value="Genomic_DNA"/>
</dbReference>
<proteinExistence type="predicted"/>
<protein>
    <submittedName>
        <fullName evidence="1">Uncharacterized protein</fullName>
    </submittedName>
</protein>
<keyword evidence="2" id="KW-1185">Reference proteome</keyword>
<organism evidence="1 2">
    <name type="scientific">Exocentrus adspersus</name>
    <dbReference type="NCBI Taxonomy" id="1586481"/>
    <lineage>
        <taxon>Eukaryota</taxon>
        <taxon>Metazoa</taxon>
        <taxon>Ecdysozoa</taxon>
        <taxon>Arthropoda</taxon>
        <taxon>Hexapoda</taxon>
        <taxon>Insecta</taxon>
        <taxon>Pterygota</taxon>
        <taxon>Neoptera</taxon>
        <taxon>Endopterygota</taxon>
        <taxon>Coleoptera</taxon>
        <taxon>Polyphaga</taxon>
        <taxon>Cucujiformia</taxon>
        <taxon>Chrysomeloidea</taxon>
        <taxon>Cerambycidae</taxon>
        <taxon>Lamiinae</taxon>
        <taxon>Acanthocinini</taxon>
        <taxon>Exocentrus</taxon>
    </lineage>
</organism>
<dbReference type="AlphaFoldDB" id="A0AAV8V6F2"/>
<evidence type="ECO:0000313" key="1">
    <source>
        <dbReference type="EMBL" id="KAJ8909754.1"/>
    </source>
</evidence>